<dbReference type="EMBL" id="KN827956">
    <property type="protein sequence ID" value="KIK75650.1"/>
    <property type="molecule type" value="Genomic_DNA"/>
</dbReference>
<name>A0A0D0DDX1_9AGAM</name>
<protein>
    <submittedName>
        <fullName evidence="1">Uncharacterized protein</fullName>
    </submittedName>
</protein>
<gene>
    <name evidence="1" type="ORF">PAXRUDRAFT_172141</name>
</gene>
<reference evidence="2" key="2">
    <citation type="submission" date="2015-01" db="EMBL/GenBank/DDBJ databases">
        <title>Evolutionary Origins and Diversification of the Mycorrhizal Mutualists.</title>
        <authorList>
            <consortium name="DOE Joint Genome Institute"/>
            <consortium name="Mycorrhizal Genomics Consortium"/>
            <person name="Kohler A."/>
            <person name="Kuo A."/>
            <person name="Nagy L.G."/>
            <person name="Floudas D."/>
            <person name="Copeland A."/>
            <person name="Barry K.W."/>
            <person name="Cichocki N."/>
            <person name="Veneault-Fourrey C."/>
            <person name="LaButti K."/>
            <person name="Lindquist E.A."/>
            <person name="Lipzen A."/>
            <person name="Lundell T."/>
            <person name="Morin E."/>
            <person name="Murat C."/>
            <person name="Riley R."/>
            <person name="Ohm R."/>
            <person name="Sun H."/>
            <person name="Tunlid A."/>
            <person name="Henrissat B."/>
            <person name="Grigoriev I.V."/>
            <person name="Hibbett D.S."/>
            <person name="Martin F."/>
        </authorList>
    </citation>
    <scope>NUCLEOTIDE SEQUENCE [LARGE SCALE GENOMIC DNA]</scope>
    <source>
        <strain evidence="2">Ve08.2h10</strain>
    </source>
</reference>
<dbReference type="Proteomes" id="UP000054538">
    <property type="component" value="Unassembled WGS sequence"/>
</dbReference>
<evidence type="ECO:0000313" key="1">
    <source>
        <dbReference type="EMBL" id="KIK75650.1"/>
    </source>
</evidence>
<sequence>MITLDNASNCNTMMRDVEAILKDKGIAFDSKGNRIRYNLDYLDALRGDVVSAARQVVTACRASGQRCEDLSKVIKEGYELGDWTKEDLRDVTLLHDVVTCWSSIFLMVNRLLELYLAISRLFQQDKYEDLRKHELSHIQLQVLADIRLYLAFFHVVQEEVSAQKTPTLSIVLPLYEKLIHHLGLAKDKLPCIAHSIEDSIGKLNEYLVESWKTQIYALAIILNPTLKFSWIDEHWLEEDARAAHSWVCSSVHRLLLCLGLLCID</sequence>
<evidence type="ECO:0000313" key="2">
    <source>
        <dbReference type="Proteomes" id="UP000054538"/>
    </source>
</evidence>
<dbReference type="InParanoid" id="A0A0D0DDX1"/>
<dbReference type="InterPro" id="IPR012337">
    <property type="entry name" value="RNaseH-like_sf"/>
</dbReference>
<dbReference type="OrthoDB" id="3172935at2759"/>
<dbReference type="SUPFAM" id="SSF53098">
    <property type="entry name" value="Ribonuclease H-like"/>
    <property type="match status" value="1"/>
</dbReference>
<accession>A0A0D0DDX1</accession>
<proteinExistence type="predicted"/>
<dbReference type="AlphaFoldDB" id="A0A0D0DDX1"/>
<organism evidence="1 2">
    <name type="scientific">Paxillus rubicundulus Ve08.2h10</name>
    <dbReference type="NCBI Taxonomy" id="930991"/>
    <lineage>
        <taxon>Eukaryota</taxon>
        <taxon>Fungi</taxon>
        <taxon>Dikarya</taxon>
        <taxon>Basidiomycota</taxon>
        <taxon>Agaricomycotina</taxon>
        <taxon>Agaricomycetes</taxon>
        <taxon>Agaricomycetidae</taxon>
        <taxon>Boletales</taxon>
        <taxon>Paxilineae</taxon>
        <taxon>Paxillaceae</taxon>
        <taxon>Paxillus</taxon>
    </lineage>
</organism>
<dbReference type="HOGENOM" id="CLU_009123_6_0_1"/>
<keyword evidence="2" id="KW-1185">Reference proteome</keyword>
<reference evidence="1 2" key="1">
    <citation type="submission" date="2014-04" db="EMBL/GenBank/DDBJ databases">
        <authorList>
            <consortium name="DOE Joint Genome Institute"/>
            <person name="Kuo A."/>
            <person name="Kohler A."/>
            <person name="Jargeat P."/>
            <person name="Nagy L.G."/>
            <person name="Floudas D."/>
            <person name="Copeland A."/>
            <person name="Barry K.W."/>
            <person name="Cichocki N."/>
            <person name="Veneault-Fourrey C."/>
            <person name="LaButti K."/>
            <person name="Lindquist E.A."/>
            <person name="Lipzen A."/>
            <person name="Lundell T."/>
            <person name="Morin E."/>
            <person name="Murat C."/>
            <person name="Sun H."/>
            <person name="Tunlid A."/>
            <person name="Henrissat B."/>
            <person name="Grigoriev I.V."/>
            <person name="Hibbett D.S."/>
            <person name="Martin F."/>
            <person name="Nordberg H.P."/>
            <person name="Cantor M.N."/>
            <person name="Hua S.X."/>
        </authorList>
    </citation>
    <scope>NUCLEOTIDE SEQUENCE [LARGE SCALE GENOMIC DNA]</scope>
    <source>
        <strain evidence="1 2">Ve08.2h10</strain>
    </source>
</reference>